<dbReference type="AlphaFoldDB" id="A0A1G6GL08"/>
<feature type="region of interest" description="Disordered" evidence="3">
    <location>
        <begin position="1"/>
        <end position="26"/>
    </location>
</feature>
<dbReference type="PANTHER" id="PTHR48107">
    <property type="entry name" value="NADPH-DEPENDENT ALDEHYDE REDUCTASE-LIKE PROTEIN, CHLOROPLASTIC-RELATED"/>
    <property type="match status" value="1"/>
</dbReference>
<dbReference type="Proteomes" id="UP000243468">
    <property type="component" value="Unassembled WGS sequence"/>
</dbReference>
<gene>
    <name evidence="4" type="ORF">SAMN05421732_10153</name>
</gene>
<evidence type="ECO:0000313" key="5">
    <source>
        <dbReference type="Proteomes" id="UP000243468"/>
    </source>
</evidence>
<accession>A0A1G6GL08</accession>
<dbReference type="EMBL" id="FMYO01000001">
    <property type="protein sequence ID" value="SDB82533.1"/>
    <property type="molecule type" value="Genomic_DNA"/>
</dbReference>
<organism evidence="4 5">
    <name type="scientific">Acinetobacter kookii</name>
    <dbReference type="NCBI Taxonomy" id="1226327"/>
    <lineage>
        <taxon>Bacteria</taxon>
        <taxon>Pseudomonadati</taxon>
        <taxon>Pseudomonadota</taxon>
        <taxon>Gammaproteobacteria</taxon>
        <taxon>Moraxellales</taxon>
        <taxon>Moraxellaceae</taxon>
        <taxon>Acinetobacter</taxon>
    </lineage>
</organism>
<comment type="similarity">
    <text evidence="1">Belongs to the short-chain dehydrogenases/reductases (SDR) family.</text>
</comment>
<dbReference type="InterPro" id="IPR036291">
    <property type="entry name" value="NAD(P)-bd_dom_sf"/>
</dbReference>
<dbReference type="GO" id="GO:0016614">
    <property type="term" value="F:oxidoreductase activity, acting on CH-OH group of donors"/>
    <property type="evidence" value="ECO:0007669"/>
    <property type="project" value="UniProtKB-ARBA"/>
</dbReference>
<evidence type="ECO:0000256" key="2">
    <source>
        <dbReference type="ARBA" id="ARBA00023002"/>
    </source>
</evidence>
<keyword evidence="2" id="KW-0560">Oxidoreductase</keyword>
<dbReference type="PRINTS" id="PR00080">
    <property type="entry name" value="SDRFAMILY"/>
</dbReference>
<sequence>MNKYPKSPSIEVQAHQPGIQSQMHPQPEVIKPNYQGSNKLKDKVALITGGDSGIGRSIAVLFAREGADVAICYLEEDGDAEETKKMVEQEGRRCLLLKCDLQHHDEISKIVERTLQKFQTINILINNAGVQYPQKHITDINTQQLFKTFEINILAMFYLTQMVIPYMKQGDAIINTSSITSYHGHDLLIDYASTKGAITSFTRSLSTNLLKNKTGIRVNAVAPGPIWTPLIPSSFDEEQLKDFGKTTPMGRMGQPSEVAPAYLFLASDEASYISGQVIHVNGGSIING</sequence>
<dbReference type="Gene3D" id="3.40.50.720">
    <property type="entry name" value="NAD(P)-binding Rossmann-like Domain"/>
    <property type="match status" value="1"/>
</dbReference>
<dbReference type="STRING" id="1226327.SAMN05421732_10153"/>
<evidence type="ECO:0000256" key="1">
    <source>
        <dbReference type="ARBA" id="ARBA00006484"/>
    </source>
</evidence>
<dbReference type="SUPFAM" id="SSF51735">
    <property type="entry name" value="NAD(P)-binding Rossmann-fold domains"/>
    <property type="match status" value="1"/>
</dbReference>
<dbReference type="CDD" id="cd05355">
    <property type="entry name" value="SDR_c1"/>
    <property type="match status" value="1"/>
</dbReference>
<dbReference type="NCBIfam" id="NF005559">
    <property type="entry name" value="PRK07231.1"/>
    <property type="match status" value="1"/>
</dbReference>
<dbReference type="OrthoDB" id="9809287at2"/>
<reference evidence="5" key="1">
    <citation type="submission" date="2016-09" db="EMBL/GenBank/DDBJ databases">
        <authorList>
            <person name="Varghese N."/>
            <person name="Submissions S."/>
        </authorList>
    </citation>
    <scope>NUCLEOTIDE SEQUENCE [LARGE SCALE GENOMIC DNA]</scope>
    <source>
        <strain evidence="5">ANC 4667</strain>
    </source>
</reference>
<protein>
    <submittedName>
        <fullName evidence="4">NAD(P)-dependent dehydrogenase, short-chain alcohol dehydrogenase family</fullName>
    </submittedName>
</protein>
<evidence type="ECO:0000313" key="4">
    <source>
        <dbReference type="EMBL" id="SDB82533.1"/>
    </source>
</evidence>
<dbReference type="FunFam" id="3.40.50.720:FF:000084">
    <property type="entry name" value="Short-chain dehydrogenase reductase"/>
    <property type="match status" value="1"/>
</dbReference>
<dbReference type="Pfam" id="PF13561">
    <property type="entry name" value="adh_short_C2"/>
    <property type="match status" value="1"/>
</dbReference>
<evidence type="ECO:0000256" key="3">
    <source>
        <dbReference type="SAM" id="MobiDB-lite"/>
    </source>
</evidence>
<proteinExistence type="inferred from homology"/>
<dbReference type="PROSITE" id="PS00061">
    <property type="entry name" value="ADH_SHORT"/>
    <property type="match status" value="1"/>
</dbReference>
<dbReference type="InterPro" id="IPR002347">
    <property type="entry name" value="SDR_fam"/>
</dbReference>
<name>A0A1G6GL08_9GAMM</name>
<dbReference type="RefSeq" id="WP_092818143.1">
    <property type="nucleotide sequence ID" value="NZ_BAABKJ010000007.1"/>
</dbReference>
<dbReference type="InterPro" id="IPR020904">
    <property type="entry name" value="Sc_DH/Rdtase_CS"/>
</dbReference>
<dbReference type="PANTHER" id="PTHR48107:SF16">
    <property type="entry name" value="NADPH-DEPENDENT ALDEHYDE REDUCTASE 1, CHLOROPLASTIC"/>
    <property type="match status" value="1"/>
</dbReference>
<dbReference type="PRINTS" id="PR00081">
    <property type="entry name" value="GDHRDH"/>
</dbReference>
<keyword evidence="5" id="KW-1185">Reference proteome</keyword>